<dbReference type="GO" id="GO:0003995">
    <property type="term" value="F:acyl-CoA dehydrogenase activity"/>
    <property type="evidence" value="ECO:0007669"/>
    <property type="project" value="TreeGrafter"/>
</dbReference>
<accession>A0A8S1LST0</accession>
<dbReference type="PANTHER" id="PTHR42707">
    <property type="entry name" value="ACYL-COA DEHYDROGENASE"/>
    <property type="match status" value="1"/>
</dbReference>
<dbReference type="Pfam" id="PF00441">
    <property type="entry name" value="Acyl-CoA_dh_1"/>
    <property type="match status" value="1"/>
</dbReference>
<evidence type="ECO:0008006" key="6">
    <source>
        <dbReference type="Google" id="ProtNLM"/>
    </source>
</evidence>
<dbReference type="InterPro" id="IPR052904">
    <property type="entry name" value="Acyl-CoA_dehydrogenase-like"/>
</dbReference>
<feature type="domain" description="Acyl-CoA oxidase/dehydrogenase middle" evidence="3">
    <location>
        <begin position="188"/>
        <end position="291"/>
    </location>
</feature>
<evidence type="ECO:0000259" key="2">
    <source>
        <dbReference type="Pfam" id="PF00441"/>
    </source>
</evidence>
<organism evidence="4 5">
    <name type="scientific">Paramecium primaurelia</name>
    <dbReference type="NCBI Taxonomy" id="5886"/>
    <lineage>
        <taxon>Eukaryota</taxon>
        <taxon>Sar</taxon>
        <taxon>Alveolata</taxon>
        <taxon>Ciliophora</taxon>
        <taxon>Intramacronucleata</taxon>
        <taxon>Oligohymenophorea</taxon>
        <taxon>Peniculida</taxon>
        <taxon>Parameciidae</taxon>
        <taxon>Paramecium</taxon>
    </lineage>
</organism>
<sequence length="599" mass="68500">MQKHLELVQSMTQPKLEASNPWLVSGILRTQLQNVLYNKDQFKEIDEEFKDFGKFCNEVLYEFSVDAELNPPKLIKQDVYGNVVDKLVLGEGWKKEKEYAAKCGIVAMAYENKYGIWNRLIQLLRLQLYQPVSGLFGCPLAMTDGAAYLLKQWLTNPTTQCQETLKLVRQGFENLTSRDPSKFWTSGQWMTEKDGGSDVSNSTTTIAIHQGGNKYKLYGYKWFSSATDSEMTLALARIVPEKNIEDFKKYPLSLFIMRVKKDDGSLNNIRIMTMKDKMGTRQLPTAELLLQGSEAFLISEEGKGIKGISHMLNVTRLYNASSAIGSMNRLYSIVVNYSLKRKAFGQVLIEKPAHQAMLTKFNLNVRACSLFYFKVAQLFSKIQNNVASKDDEEMFRILTPLLKLYTAKICMYWMSEGIEALGALGYMENSYIPLMLRDAQVLTIWEGTTNVLCLDFLRALKSNDKNDPLQKLDVYARFHTHVMMTQLSADTQLPETRKTFIPYIAKMTINHNGVIAELSNILQGSIKYSEMRIRDLCFILCESFVGGQMLELISKNGREEDIISFELWVEQMQSYTTTWSITPKAFDILVKENIIKSKL</sequence>
<dbReference type="InterPro" id="IPR006091">
    <property type="entry name" value="Acyl-CoA_Oxase/DH_mid-dom"/>
</dbReference>
<dbReference type="PANTHER" id="PTHR42707:SF2">
    <property type="entry name" value="ACD11 DEHYDROGENASE"/>
    <property type="match status" value="1"/>
</dbReference>
<dbReference type="InterPro" id="IPR009075">
    <property type="entry name" value="AcylCo_DH/oxidase_C"/>
</dbReference>
<gene>
    <name evidence="4" type="ORF">PPRIM_AZ9-3.1.T0450073</name>
</gene>
<feature type="domain" description="Acyl-CoA dehydrogenase/oxidase C-terminal" evidence="2">
    <location>
        <begin position="302"/>
        <end position="459"/>
    </location>
</feature>
<evidence type="ECO:0000256" key="1">
    <source>
        <dbReference type="ARBA" id="ARBA00022630"/>
    </source>
</evidence>
<protein>
    <recommendedName>
        <fullName evidence="6">Acyl-CoA dehydrogenase</fullName>
    </recommendedName>
</protein>
<evidence type="ECO:0000313" key="4">
    <source>
        <dbReference type="EMBL" id="CAD8070129.1"/>
    </source>
</evidence>
<dbReference type="Pfam" id="PF02770">
    <property type="entry name" value="Acyl-CoA_dh_M"/>
    <property type="match status" value="1"/>
</dbReference>
<keyword evidence="5" id="KW-1185">Reference proteome</keyword>
<comment type="caution">
    <text evidence="4">The sequence shown here is derived from an EMBL/GenBank/DDBJ whole genome shotgun (WGS) entry which is preliminary data.</text>
</comment>
<dbReference type="AlphaFoldDB" id="A0A8S1LST0"/>
<dbReference type="OMA" id="FQGAMFM"/>
<evidence type="ECO:0000313" key="5">
    <source>
        <dbReference type="Proteomes" id="UP000688137"/>
    </source>
</evidence>
<evidence type="ECO:0000259" key="3">
    <source>
        <dbReference type="Pfam" id="PF02770"/>
    </source>
</evidence>
<reference evidence="4" key="1">
    <citation type="submission" date="2021-01" db="EMBL/GenBank/DDBJ databases">
        <authorList>
            <consortium name="Genoscope - CEA"/>
            <person name="William W."/>
        </authorList>
    </citation>
    <scope>NUCLEOTIDE SEQUENCE</scope>
</reference>
<dbReference type="EMBL" id="CAJJDM010000045">
    <property type="protein sequence ID" value="CAD8070129.1"/>
    <property type="molecule type" value="Genomic_DNA"/>
</dbReference>
<name>A0A8S1LST0_PARPR</name>
<keyword evidence="1" id="KW-0285">Flavoprotein</keyword>
<proteinExistence type="predicted"/>
<dbReference type="Proteomes" id="UP000688137">
    <property type="component" value="Unassembled WGS sequence"/>
</dbReference>